<keyword evidence="2" id="KW-1185">Reference proteome</keyword>
<dbReference type="EMBL" id="JADGJH010003197">
    <property type="protein sequence ID" value="KAJ3092782.1"/>
    <property type="molecule type" value="Genomic_DNA"/>
</dbReference>
<gene>
    <name evidence="1" type="ORF">HK100_006843</name>
</gene>
<protein>
    <submittedName>
        <fullName evidence="1">Uncharacterized protein</fullName>
    </submittedName>
</protein>
<dbReference type="Proteomes" id="UP001211907">
    <property type="component" value="Unassembled WGS sequence"/>
</dbReference>
<reference evidence="1" key="1">
    <citation type="submission" date="2020-05" db="EMBL/GenBank/DDBJ databases">
        <title>Phylogenomic resolution of chytrid fungi.</title>
        <authorList>
            <person name="Stajich J.E."/>
            <person name="Amses K."/>
            <person name="Simmons R."/>
            <person name="Seto K."/>
            <person name="Myers J."/>
            <person name="Bonds A."/>
            <person name="Quandt C.A."/>
            <person name="Barry K."/>
            <person name="Liu P."/>
            <person name="Grigoriev I."/>
            <person name="Longcore J.E."/>
            <person name="James T.Y."/>
        </authorList>
    </citation>
    <scope>NUCLEOTIDE SEQUENCE</scope>
    <source>
        <strain evidence="1">JEL0513</strain>
    </source>
</reference>
<name>A0AAD5X8K4_9FUNG</name>
<proteinExistence type="predicted"/>
<organism evidence="1 2">
    <name type="scientific">Physocladia obscura</name>
    <dbReference type="NCBI Taxonomy" id="109957"/>
    <lineage>
        <taxon>Eukaryota</taxon>
        <taxon>Fungi</taxon>
        <taxon>Fungi incertae sedis</taxon>
        <taxon>Chytridiomycota</taxon>
        <taxon>Chytridiomycota incertae sedis</taxon>
        <taxon>Chytridiomycetes</taxon>
        <taxon>Chytridiales</taxon>
        <taxon>Chytriomycetaceae</taxon>
        <taxon>Physocladia</taxon>
    </lineage>
</organism>
<comment type="caution">
    <text evidence="1">The sequence shown here is derived from an EMBL/GenBank/DDBJ whole genome shotgun (WGS) entry which is preliminary data.</text>
</comment>
<feature type="non-terminal residue" evidence="1">
    <location>
        <position position="1"/>
    </location>
</feature>
<evidence type="ECO:0000313" key="2">
    <source>
        <dbReference type="Proteomes" id="UP001211907"/>
    </source>
</evidence>
<accession>A0AAD5X8K4</accession>
<evidence type="ECO:0000313" key="1">
    <source>
        <dbReference type="EMBL" id="KAJ3092782.1"/>
    </source>
</evidence>
<dbReference type="AlphaFoldDB" id="A0AAD5X8K4"/>
<sequence length="138" mass="15426">MVPVVEYPFVGISALQPDRIFELGVLAKEVPGTRPTDGSSTGVYRNVQAFDKLAIDFPYVKTLYDLFENGVKRNSKGRCFGHRPVFVDPVTGKLGAGEYVWETYEQIFERIKNFSCGLVKVYKDVTGSDAKFNLGIYA</sequence>